<gene>
    <name evidence="2" type="ORF">GCM10010970_30630</name>
</gene>
<comment type="caution">
    <text evidence="2">The sequence shown here is derived from an EMBL/GenBank/DDBJ whole genome shotgun (WGS) entry which is preliminary data.</text>
</comment>
<keyword evidence="1" id="KW-0732">Signal</keyword>
<feature type="chain" id="PRO_5046219474" description="Lipoprotein" evidence="1">
    <location>
        <begin position="25"/>
        <end position="257"/>
    </location>
</feature>
<evidence type="ECO:0008006" key="4">
    <source>
        <dbReference type="Google" id="ProtNLM"/>
    </source>
</evidence>
<proteinExistence type="predicted"/>
<evidence type="ECO:0000256" key="1">
    <source>
        <dbReference type="SAM" id="SignalP"/>
    </source>
</evidence>
<sequence length="257" mass="28046">MRLYPKSVATGLLTVIALTGCATANVKDVQANRDGYSKDHFNTSTVGSGIAASLKALPAPATAYNHIEIGFDGISHGTDTADKPYHFTQYLTHDENGMWRVVARFSRNDVEYMQRYVLTYLNVVQARWQEVVLERANASLIREVKHITKIDGGLANPQPGGEYVIDVTTGNEPQIVNFIQSKSICKATGTDFEASTLSPALKGQAIKVSCGYYPNGQDIATDVSELAYLRQYGVYVLTATRNGYSNSSLKITNFSAS</sequence>
<dbReference type="RefSeq" id="WP_188705236.1">
    <property type="nucleotide sequence ID" value="NZ_BMLX01000004.1"/>
</dbReference>
<dbReference type="PROSITE" id="PS51257">
    <property type="entry name" value="PROKAR_LIPOPROTEIN"/>
    <property type="match status" value="1"/>
</dbReference>
<reference evidence="3" key="1">
    <citation type="journal article" date="2019" name="Int. J. Syst. Evol. Microbiol.">
        <title>The Global Catalogue of Microorganisms (GCM) 10K type strain sequencing project: providing services to taxonomists for standard genome sequencing and annotation.</title>
        <authorList>
            <consortium name="The Broad Institute Genomics Platform"/>
            <consortium name="The Broad Institute Genome Sequencing Center for Infectious Disease"/>
            <person name="Wu L."/>
            <person name="Ma J."/>
        </authorList>
    </citation>
    <scope>NUCLEOTIDE SEQUENCE [LARGE SCALE GENOMIC DNA]</scope>
    <source>
        <strain evidence="3">CGMCC 1.8859</strain>
    </source>
</reference>
<organism evidence="2 3">
    <name type="scientific">Silvimonas iriomotensis</name>
    <dbReference type="NCBI Taxonomy" id="449662"/>
    <lineage>
        <taxon>Bacteria</taxon>
        <taxon>Pseudomonadati</taxon>
        <taxon>Pseudomonadota</taxon>
        <taxon>Betaproteobacteria</taxon>
        <taxon>Neisseriales</taxon>
        <taxon>Chitinibacteraceae</taxon>
        <taxon>Silvimonas</taxon>
    </lineage>
</organism>
<protein>
    <recommendedName>
        <fullName evidence="4">Lipoprotein</fullName>
    </recommendedName>
</protein>
<dbReference type="EMBL" id="BMLX01000004">
    <property type="protein sequence ID" value="GGP23063.1"/>
    <property type="molecule type" value="Genomic_DNA"/>
</dbReference>
<accession>A0ABQ2PCL4</accession>
<evidence type="ECO:0000313" key="2">
    <source>
        <dbReference type="EMBL" id="GGP23063.1"/>
    </source>
</evidence>
<dbReference type="Proteomes" id="UP000637267">
    <property type="component" value="Unassembled WGS sequence"/>
</dbReference>
<name>A0ABQ2PCL4_9NEIS</name>
<keyword evidence="3" id="KW-1185">Reference proteome</keyword>
<feature type="signal peptide" evidence="1">
    <location>
        <begin position="1"/>
        <end position="24"/>
    </location>
</feature>
<evidence type="ECO:0000313" key="3">
    <source>
        <dbReference type="Proteomes" id="UP000637267"/>
    </source>
</evidence>